<evidence type="ECO:0000256" key="4">
    <source>
        <dbReference type="ARBA" id="ARBA00023163"/>
    </source>
</evidence>
<evidence type="ECO:0000313" key="7">
    <source>
        <dbReference type="EMBL" id="WOH11616.1"/>
    </source>
</evidence>
<keyword evidence="5" id="KW-0539">Nucleus</keyword>
<evidence type="ECO:0000313" key="8">
    <source>
        <dbReference type="Proteomes" id="UP000077755"/>
    </source>
</evidence>
<evidence type="ECO:0000256" key="5">
    <source>
        <dbReference type="ARBA" id="ARBA00023242"/>
    </source>
</evidence>
<evidence type="ECO:0000256" key="3">
    <source>
        <dbReference type="ARBA" id="ARBA00023125"/>
    </source>
</evidence>
<reference evidence="7" key="2">
    <citation type="submission" date="2022-03" db="EMBL/GenBank/DDBJ databases">
        <title>Draft title - Genomic analysis of global carrot germplasm unveils the trajectory of domestication and the origin of high carotenoid orange carrot.</title>
        <authorList>
            <person name="Iorizzo M."/>
            <person name="Ellison S."/>
            <person name="Senalik D."/>
            <person name="Macko-Podgorni A."/>
            <person name="Grzebelus D."/>
            <person name="Bostan H."/>
            <person name="Rolling W."/>
            <person name="Curaba J."/>
            <person name="Simon P."/>
        </authorList>
    </citation>
    <scope>NUCLEOTIDE SEQUENCE</scope>
    <source>
        <tissue evidence="7">Leaf</tissue>
    </source>
</reference>
<dbReference type="EMBL" id="LNRQ01000008">
    <property type="protein sequence ID" value="KZM84267.1"/>
    <property type="molecule type" value="Genomic_DNA"/>
</dbReference>
<protein>
    <submittedName>
        <fullName evidence="6">Uncharacterized protein</fullName>
    </submittedName>
</protein>
<keyword evidence="2" id="KW-0805">Transcription regulation</keyword>
<dbReference type="GO" id="GO:0003677">
    <property type="term" value="F:DNA binding"/>
    <property type="evidence" value="ECO:0007669"/>
    <property type="project" value="UniProtKB-KW"/>
</dbReference>
<dbReference type="Gramene" id="KZM84267">
    <property type="protein sequence ID" value="KZM84267"/>
    <property type="gene ID" value="DCAR_028439"/>
</dbReference>
<dbReference type="Proteomes" id="UP000077755">
    <property type="component" value="Chromosome 8"/>
</dbReference>
<gene>
    <name evidence="6" type="ORF">DCAR_028439</name>
    <name evidence="7" type="ORF">DCAR_0831106</name>
</gene>
<dbReference type="EMBL" id="CP093350">
    <property type="protein sequence ID" value="WOH11616.1"/>
    <property type="molecule type" value="Genomic_DNA"/>
</dbReference>
<dbReference type="SUPFAM" id="SSF101936">
    <property type="entry name" value="DNA-binding pseudobarrel domain"/>
    <property type="match status" value="1"/>
</dbReference>
<reference evidence="6" key="1">
    <citation type="journal article" date="2016" name="Nat. Genet.">
        <title>A high-quality carrot genome assembly provides new insights into carotenoid accumulation and asterid genome evolution.</title>
        <authorList>
            <person name="Iorizzo M."/>
            <person name="Ellison S."/>
            <person name="Senalik D."/>
            <person name="Zeng P."/>
            <person name="Satapoomin P."/>
            <person name="Huang J."/>
            <person name="Bowman M."/>
            <person name="Iovene M."/>
            <person name="Sanseverino W."/>
            <person name="Cavagnaro P."/>
            <person name="Yildiz M."/>
            <person name="Macko-Podgorni A."/>
            <person name="Moranska E."/>
            <person name="Grzebelus E."/>
            <person name="Grzebelus D."/>
            <person name="Ashrafi H."/>
            <person name="Zheng Z."/>
            <person name="Cheng S."/>
            <person name="Spooner D."/>
            <person name="Van Deynze A."/>
            <person name="Simon P."/>
        </authorList>
    </citation>
    <scope>NUCLEOTIDE SEQUENCE [LARGE SCALE GENOMIC DNA]</scope>
    <source>
        <tissue evidence="6">Leaf</tissue>
    </source>
</reference>
<keyword evidence="4" id="KW-0804">Transcription</keyword>
<dbReference type="InterPro" id="IPR015300">
    <property type="entry name" value="DNA-bd_pseudobarrel_sf"/>
</dbReference>
<organism evidence="6">
    <name type="scientific">Daucus carota subsp. sativus</name>
    <name type="common">Carrot</name>
    <dbReference type="NCBI Taxonomy" id="79200"/>
    <lineage>
        <taxon>Eukaryota</taxon>
        <taxon>Viridiplantae</taxon>
        <taxon>Streptophyta</taxon>
        <taxon>Embryophyta</taxon>
        <taxon>Tracheophyta</taxon>
        <taxon>Spermatophyta</taxon>
        <taxon>Magnoliopsida</taxon>
        <taxon>eudicotyledons</taxon>
        <taxon>Gunneridae</taxon>
        <taxon>Pentapetalae</taxon>
        <taxon>asterids</taxon>
        <taxon>campanulids</taxon>
        <taxon>Apiales</taxon>
        <taxon>Apiaceae</taxon>
        <taxon>Apioideae</taxon>
        <taxon>Scandiceae</taxon>
        <taxon>Daucinae</taxon>
        <taxon>Daucus</taxon>
        <taxon>Daucus sect. Daucus</taxon>
    </lineage>
</organism>
<name>A0A175YLN3_DAUCS</name>
<dbReference type="AlphaFoldDB" id="A0A175YLN3"/>
<keyword evidence="3" id="KW-0238">DNA-binding</keyword>
<evidence type="ECO:0000256" key="2">
    <source>
        <dbReference type="ARBA" id="ARBA00023015"/>
    </source>
</evidence>
<evidence type="ECO:0000313" key="6">
    <source>
        <dbReference type="EMBL" id="KZM84267.1"/>
    </source>
</evidence>
<proteinExistence type="predicted"/>
<comment type="subcellular location">
    <subcellularLocation>
        <location evidence="1">Nucleus</location>
    </subcellularLocation>
</comment>
<accession>A0A175YLN3</accession>
<keyword evidence="8" id="KW-1185">Reference proteome</keyword>
<dbReference type="GO" id="GO:0005634">
    <property type="term" value="C:nucleus"/>
    <property type="evidence" value="ECO:0007669"/>
    <property type="project" value="UniProtKB-SubCell"/>
</dbReference>
<sequence>MLGSVLTKSASLWFPVMQSSGLVAAKFCWKLNSSDTKSNDLTLPTAFHSKYGDRLLDTVDMRLRNGYVVPLKLDKSRGVLSGFLVFFLNFELKGGRGGDLLVFEYFGQYHINAHILSANGSEMRYPKRVRQIELCYPPLMTLGEDGWRFVKFQSDFDCNVDEIVSVKSDVCIFKYRKPPAQFLARCEFALPEEIMYVISNGKTFHGSYCTAEKKLTGLSQLCEIVGVSDLSGFEMMLFEYQVPSTLNISIFDEILNEIIFPGTSLSIGQNLQTFERIESSERDLNLKHISEL</sequence>
<evidence type="ECO:0000256" key="1">
    <source>
        <dbReference type="ARBA" id="ARBA00004123"/>
    </source>
</evidence>